<keyword evidence="1" id="KW-0808">Transferase</keyword>
<dbReference type="Proteomes" id="UP000587002">
    <property type="component" value="Unassembled WGS sequence"/>
</dbReference>
<evidence type="ECO:0000313" key="1">
    <source>
        <dbReference type="EMBL" id="NYI84680.1"/>
    </source>
</evidence>
<sequence length="381" mass="40163">MISLVPTTPETDERAIPVLWVCGPPGVGKTAVAWQLHTQLTQAGIGSAYVDLDQLGICYPEPAGDAGRHRVKTANLRAVVAHFRAAGAQCVLVSGVVDTARGVAAEDLPRARLLLCRLRADHAELTRRFRHRQGAGAEVREVLREADALDAGGIGVCVDTTGRTVEETAALVRQRCGNWPAEAEVPAGSGAAPQRASRAGGEVLWLCGPTGVGKSATGFAVYLRTLRAGRTAAYVDLDQLAFHPRGGHRLTAANLAALWDTYHGAGARHLVITGPAENTTAITTCTQALPAARFAVCRLHATAEHLAHRITLRGRGEGWPQPGDPLPGLAAAQLHRVAEDAAAQAQALERAELGDVRVDTSARTVDQVVDEVLARTGWPAT</sequence>
<keyword evidence="2" id="KW-1185">Reference proteome</keyword>
<evidence type="ECO:0000313" key="2">
    <source>
        <dbReference type="Proteomes" id="UP000587002"/>
    </source>
</evidence>
<dbReference type="SUPFAM" id="SSF52540">
    <property type="entry name" value="P-loop containing nucleoside triphosphate hydrolases"/>
    <property type="match status" value="2"/>
</dbReference>
<comment type="caution">
    <text evidence="1">The sequence shown here is derived from an EMBL/GenBank/DDBJ whole genome shotgun (WGS) entry which is preliminary data.</text>
</comment>
<protein>
    <submittedName>
        <fullName evidence="1">Adenylylsulfate kinase-like enzyme</fullName>
    </submittedName>
</protein>
<dbReference type="AlphaFoldDB" id="A0A853AS37"/>
<dbReference type="EMBL" id="JACCFJ010000001">
    <property type="protein sequence ID" value="NYI84680.1"/>
    <property type="molecule type" value="Genomic_DNA"/>
</dbReference>
<dbReference type="Pfam" id="PF13238">
    <property type="entry name" value="AAA_18"/>
    <property type="match status" value="1"/>
</dbReference>
<gene>
    <name evidence="1" type="ORF">HNR68_003310</name>
</gene>
<organism evidence="1 2">
    <name type="scientific">Saccharopolyspora hordei</name>
    <dbReference type="NCBI Taxonomy" id="1838"/>
    <lineage>
        <taxon>Bacteria</taxon>
        <taxon>Bacillati</taxon>
        <taxon>Actinomycetota</taxon>
        <taxon>Actinomycetes</taxon>
        <taxon>Pseudonocardiales</taxon>
        <taxon>Pseudonocardiaceae</taxon>
        <taxon>Saccharopolyspora</taxon>
    </lineage>
</organism>
<dbReference type="InterPro" id="IPR027417">
    <property type="entry name" value="P-loop_NTPase"/>
</dbReference>
<reference evidence="1 2" key="1">
    <citation type="submission" date="2020-07" db="EMBL/GenBank/DDBJ databases">
        <title>Sequencing the genomes of 1000 actinobacteria strains.</title>
        <authorList>
            <person name="Klenk H.-P."/>
        </authorList>
    </citation>
    <scope>NUCLEOTIDE SEQUENCE [LARGE SCALE GENOMIC DNA]</scope>
    <source>
        <strain evidence="1 2">DSM 44065</strain>
    </source>
</reference>
<dbReference type="RefSeq" id="WP_179722123.1">
    <property type="nucleotide sequence ID" value="NZ_BAABFH010000001.1"/>
</dbReference>
<name>A0A853AS37_9PSEU</name>
<keyword evidence="1" id="KW-0418">Kinase</keyword>
<dbReference type="Gene3D" id="3.40.50.300">
    <property type="entry name" value="P-loop containing nucleotide triphosphate hydrolases"/>
    <property type="match status" value="2"/>
</dbReference>
<accession>A0A853AS37</accession>
<dbReference type="GO" id="GO:0016301">
    <property type="term" value="F:kinase activity"/>
    <property type="evidence" value="ECO:0007669"/>
    <property type="project" value="UniProtKB-KW"/>
</dbReference>
<proteinExistence type="predicted"/>